<proteinExistence type="predicted"/>
<dbReference type="PROSITE" id="PS50943">
    <property type="entry name" value="HTH_CROC1"/>
    <property type="match status" value="1"/>
</dbReference>
<dbReference type="PANTHER" id="PTHR46558">
    <property type="entry name" value="TRACRIPTIONAL REGULATORY PROTEIN-RELATED-RELATED"/>
    <property type="match status" value="1"/>
</dbReference>
<accession>A0A8S5NYH2</accession>
<feature type="domain" description="HTH cro/C1-type" evidence="2">
    <location>
        <begin position="8"/>
        <end position="62"/>
    </location>
</feature>
<dbReference type="Pfam" id="PF01381">
    <property type="entry name" value="HTH_3"/>
    <property type="match status" value="1"/>
</dbReference>
<protein>
    <submittedName>
        <fullName evidence="3">Repressor protein</fullName>
    </submittedName>
</protein>
<evidence type="ECO:0000313" key="3">
    <source>
        <dbReference type="EMBL" id="DAD99436.1"/>
    </source>
</evidence>
<dbReference type="InterPro" id="IPR010982">
    <property type="entry name" value="Lambda_DNA-bd_dom_sf"/>
</dbReference>
<name>A0A8S5NYH2_9CAUD</name>
<dbReference type="GO" id="GO:0003677">
    <property type="term" value="F:DNA binding"/>
    <property type="evidence" value="ECO:0007669"/>
    <property type="project" value="UniProtKB-KW"/>
</dbReference>
<evidence type="ECO:0000256" key="1">
    <source>
        <dbReference type="ARBA" id="ARBA00023125"/>
    </source>
</evidence>
<reference evidence="3" key="1">
    <citation type="journal article" date="2021" name="Proc. Natl. Acad. Sci. U.S.A.">
        <title>A Catalog of Tens of Thousands of Viruses from Human Metagenomes Reveals Hidden Associations with Chronic Diseases.</title>
        <authorList>
            <person name="Tisza M.J."/>
            <person name="Buck C.B."/>
        </authorList>
    </citation>
    <scope>NUCLEOTIDE SEQUENCE</scope>
    <source>
        <strain evidence="3">CtNU74</strain>
    </source>
</reference>
<organism evidence="3">
    <name type="scientific">Siphoviridae sp. ctNU74</name>
    <dbReference type="NCBI Taxonomy" id="2825471"/>
    <lineage>
        <taxon>Viruses</taxon>
        <taxon>Duplodnaviria</taxon>
        <taxon>Heunggongvirae</taxon>
        <taxon>Uroviricota</taxon>
        <taxon>Caudoviricetes</taxon>
    </lineage>
</organism>
<dbReference type="InterPro" id="IPR001387">
    <property type="entry name" value="Cro/C1-type_HTH"/>
</dbReference>
<dbReference type="EMBL" id="BK015285">
    <property type="protein sequence ID" value="DAD99436.1"/>
    <property type="molecule type" value="Genomic_DNA"/>
</dbReference>
<dbReference type="SMART" id="SM00530">
    <property type="entry name" value="HTH_XRE"/>
    <property type="match status" value="1"/>
</dbReference>
<dbReference type="SUPFAM" id="SSF47413">
    <property type="entry name" value="lambda repressor-like DNA-binding domains"/>
    <property type="match status" value="1"/>
</dbReference>
<dbReference type="PANTHER" id="PTHR46558:SF11">
    <property type="entry name" value="HTH-TYPE TRANSCRIPTIONAL REGULATOR XRE"/>
    <property type="match status" value="1"/>
</dbReference>
<dbReference type="CDD" id="cd00093">
    <property type="entry name" value="HTH_XRE"/>
    <property type="match status" value="1"/>
</dbReference>
<dbReference type="Gene3D" id="1.10.260.40">
    <property type="entry name" value="lambda repressor-like DNA-binding domains"/>
    <property type="match status" value="1"/>
</dbReference>
<evidence type="ECO:0000259" key="2">
    <source>
        <dbReference type="PROSITE" id="PS50943"/>
    </source>
</evidence>
<sequence length="109" mass="12471">MGDFNKILKSLRISKGLTQDELSKILKVSRSTVGMYEKGDREPDYETLESIADYFNVSIDYLLGRETTTVRLINPITTIAAHFDGTEYTEEQLNRIKAFAAFIKTEEKK</sequence>
<keyword evidence="1" id="KW-0238">DNA-binding</keyword>